<feature type="transmembrane region" description="Helical" evidence="8">
    <location>
        <begin position="688"/>
        <end position="708"/>
    </location>
</feature>
<feature type="transmembrane region" description="Helical" evidence="8">
    <location>
        <begin position="554"/>
        <end position="573"/>
    </location>
</feature>
<proteinExistence type="inferred from homology"/>
<feature type="transmembrane region" description="Helical" evidence="8">
    <location>
        <begin position="44"/>
        <end position="64"/>
    </location>
</feature>
<reference evidence="10" key="1">
    <citation type="submission" date="2018-01" db="EMBL/GenBank/DDBJ databases">
        <title>Comparative genomics of Mycobacterium mucogenicum and Mycobacterium neoaurum clade members emphasizing tRNA and non-coding RNA.</title>
        <authorList>
            <person name="Behra P.R.K."/>
            <person name="Pettersson B.M.F."/>
            <person name="Das S."/>
            <person name="Dasgupta S."/>
            <person name="Kirsebom L.A."/>
        </authorList>
    </citation>
    <scope>NUCLEOTIDE SEQUENCE</scope>
    <source>
        <strain evidence="10">DSM 44124</strain>
    </source>
</reference>
<name>A0A8H2JDX4_MYCMU</name>
<feature type="transmembrane region" description="Helical" evidence="8">
    <location>
        <begin position="129"/>
        <end position="148"/>
    </location>
</feature>
<dbReference type="EMBL" id="POTL01000001">
    <property type="protein sequence ID" value="TLH53983.1"/>
    <property type="molecule type" value="Genomic_DNA"/>
</dbReference>
<dbReference type="GO" id="GO:0005886">
    <property type="term" value="C:plasma membrane"/>
    <property type="evidence" value="ECO:0007669"/>
    <property type="project" value="UniProtKB-SubCell"/>
</dbReference>
<comment type="similarity">
    <text evidence="2">Belongs to the peptide transporter carbon starvation (CstA) (TC 2.A.114) family.</text>
</comment>
<keyword evidence="4" id="KW-1003">Cell membrane</keyword>
<evidence type="ECO:0000313" key="10">
    <source>
        <dbReference type="EMBL" id="TLH53983.1"/>
    </source>
</evidence>
<feature type="transmembrane region" description="Helical" evidence="8">
    <location>
        <begin position="257"/>
        <end position="276"/>
    </location>
</feature>
<accession>A0A8H2JDX4</accession>
<feature type="transmembrane region" description="Helical" evidence="8">
    <location>
        <begin position="324"/>
        <end position="345"/>
    </location>
</feature>
<evidence type="ECO:0000256" key="5">
    <source>
        <dbReference type="ARBA" id="ARBA00022692"/>
    </source>
</evidence>
<evidence type="ECO:0000256" key="2">
    <source>
        <dbReference type="ARBA" id="ARBA00007755"/>
    </source>
</evidence>
<evidence type="ECO:0000256" key="8">
    <source>
        <dbReference type="SAM" id="Phobius"/>
    </source>
</evidence>
<evidence type="ECO:0000259" key="9">
    <source>
        <dbReference type="Pfam" id="PF02554"/>
    </source>
</evidence>
<feature type="transmembrane region" description="Helical" evidence="8">
    <location>
        <begin position="154"/>
        <end position="174"/>
    </location>
</feature>
<dbReference type="GO" id="GO:0009267">
    <property type="term" value="P:cellular response to starvation"/>
    <property type="evidence" value="ECO:0007669"/>
    <property type="project" value="InterPro"/>
</dbReference>
<evidence type="ECO:0000256" key="7">
    <source>
        <dbReference type="ARBA" id="ARBA00023136"/>
    </source>
</evidence>
<feature type="transmembrane region" description="Helical" evidence="8">
    <location>
        <begin position="194"/>
        <end position="219"/>
    </location>
</feature>
<feature type="transmembrane region" description="Helical" evidence="8">
    <location>
        <begin position="291"/>
        <end position="312"/>
    </location>
</feature>
<dbReference type="PANTHER" id="PTHR30252">
    <property type="entry name" value="INNER MEMBRANE PEPTIDE TRANSPORTER"/>
    <property type="match status" value="1"/>
</dbReference>
<protein>
    <submittedName>
        <fullName evidence="10">Carbon starvation protein A</fullName>
    </submittedName>
</protein>
<evidence type="ECO:0000256" key="3">
    <source>
        <dbReference type="ARBA" id="ARBA00022448"/>
    </source>
</evidence>
<keyword evidence="5 8" id="KW-0812">Transmembrane</keyword>
<keyword evidence="7 8" id="KW-0472">Membrane</keyword>
<keyword evidence="3" id="KW-0813">Transport</keyword>
<feature type="transmembrane region" description="Helical" evidence="8">
    <location>
        <begin position="504"/>
        <end position="522"/>
    </location>
</feature>
<feature type="transmembrane region" description="Helical" evidence="8">
    <location>
        <begin position="585"/>
        <end position="609"/>
    </location>
</feature>
<evidence type="ECO:0000256" key="1">
    <source>
        <dbReference type="ARBA" id="ARBA00004651"/>
    </source>
</evidence>
<feature type="domain" description="CstA N-terminal" evidence="9">
    <location>
        <begin position="69"/>
        <end position="634"/>
    </location>
</feature>
<dbReference type="AlphaFoldDB" id="A0A8H2JDX4"/>
<dbReference type="Pfam" id="PF02554">
    <property type="entry name" value="CstA"/>
    <property type="match status" value="1"/>
</dbReference>
<dbReference type="InterPro" id="IPR051605">
    <property type="entry name" value="CstA"/>
</dbReference>
<organism evidence="10">
    <name type="scientific">Mycolicibacterium mucogenicum DSM 44124</name>
    <dbReference type="NCBI Taxonomy" id="1226753"/>
    <lineage>
        <taxon>Bacteria</taxon>
        <taxon>Bacillati</taxon>
        <taxon>Actinomycetota</taxon>
        <taxon>Actinomycetes</taxon>
        <taxon>Mycobacteriales</taxon>
        <taxon>Mycobacteriaceae</taxon>
        <taxon>Mycolicibacterium</taxon>
    </lineage>
</organism>
<evidence type="ECO:0000256" key="4">
    <source>
        <dbReference type="ARBA" id="ARBA00022475"/>
    </source>
</evidence>
<feature type="transmembrane region" description="Helical" evidence="8">
    <location>
        <begin position="225"/>
        <end position="245"/>
    </location>
</feature>
<feature type="transmembrane region" description="Helical" evidence="8">
    <location>
        <begin position="70"/>
        <end position="88"/>
    </location>
</feature>
<keyword evidence="6 8" id="KW-1133">Transmembrane helix</keyword>
<feature type="transmembrane region" description="Helical" evidence="8">
    <location>
        <begin position="357"/>
        <end position="378"/>
    </location>
</feature>
<dbReference type="PANTHER" id="PTHR30252:SF3">
    <property type="entry name" value="PYRUVATE_PROTON SYMPORTER BTST"/>
    <property type="match status" value="1"/>
</dbReference>
<gene>
    <name evidence="10" type="ORF">C1S78_17920</name>
</gene>
<feature type="transmembrane region" description="Helical" evidence="8">
    <location>
        <begin position="399"/>
        <end position="422"/>
    </location>
</feature>
<comment type="caution">
    <text evidence="10">The sequence shown here is derived from an EMBL/GenBank/DDBJ whole genome shotgun (WGS) entry which is preliminary data.</text>
</comment>
<evidence type="ECO:0000256" key="6">
    <source>
        <dbReference type="ARBA" id="ARBA00022989"/>
    </source>
</evidence>
<comment type="subcellular location">
    <subcellularLocation>
        <location evidence="1">Cell membrane</location>
        <topology evidence="1">Multi-pass membrane protein</topology>
    </subcellularLocation>
</comment>
<dbReference type="InterPro" id="IPR003706">
    <property type="entry name" value="CstA_N"/>
</dbReference>
<sequence>MWGMSPATAHPDESVGDITYVRTDPDLPPVAIVDRSPITARHRVIFGVIALLAAVAWAVIAFARGETVNAVWFVIAAICTYVIGYRFYARLIEMKIVKPRDDHATPAELLENDTDYMPTDRRVLFGHHFAAIAGAGPLVGPVLAMQMGYLPGTIWIIVGAVVAGCVQDYLVLVISTRRRGRSLGQMARDELGPIGGIAAIVAVLVIMVILLAVLALVVVNALAESPWGVFSIAMTIPIAIFMGLYLRYLRPGRVSEVTLIGVALLLLAVVSGGWVAETSWGADWFTLSKVTLSWCIIVYGLAASVLPVWLLLAPRDYLSTFMKVGTISLLAVGILIAHPVMSAPAVSQFATRADGPVFAGALFPFLFITIACGALSGFHSLISSGTTPKLLEKEGQTRLIGYGGMLTESFVAIMALITAAILNQHLYFVINSPGAATGNSAATAATYANGLGLSGAPITAQQITAAATDVGEHSVVSRTGGAPTLALGMSEVLHQVFGGSSMKAFWYHFAIMFEALFILTTVDAGTRVARFMLSDALGNLGGPLRKLRDPSWRIGAWTCSLLVVAGWGSILLMGVTDPLGGINTLFPLFGIANQLLAAIALTVVTVVVIKKGLLKWAWIPGLPLFWDALVTLTASWQKIFSHDPKIGYWQQHSQYLAAKAAGKTSFGSAKNPDQIDAVIRNTFIQGTLSIVFALLVVVVVVVGIAVALQAIRGGGRPLTDDEPVPSRRFAPRGLFATDAEKEVQKQWDEYWSTHAGSPQKPVGTGHH</sequence>